<protein>
    <submittedName>
        <fullName evidence="2">Uncharacterized protein</fullName>
    </submittedName>
</protein>
<feature type="region of interest" description="Disordered" evidence="1">
    <location>
        <begin position="1"/>
        <end position="33"/>
    </location>
</feature>
<feature type="compositionally biased region" description="Polar residues" evidence="1">
    <location>
        <begin position="225"/>
        <end position="245"/>
    </location>
</feature>
<evidence type="ECO:0000256" key="1">
    <source>
        <dbReference type="SAM" id="MobiDB-lite"/>
    </source>
</evidence>
<dbReference type="VEuPathDB" id="FungiDB:BDEG_23007"/>
<feature type="region of interest" description="Disordered" evidence="1">
    <location>
        <begin position="219"/>
        <end position="245"/>
    </location>
</feature>
<dbReference type="EMBL" id="DS022302">
    <property type="protein sequence ID" value="OAJ39135.1"/>
    <property type="molecule type" value="Genomic_DNA"/>
</dbReference>
<dbReference type="Proteomes" id="UP000077115">
    <property type="component" value="Unassembled WGS sequence"/>
</dbReference>
<reference evidence="2 3" key="2">
    <citation type="submission" date="2016-05" db="EMBL/GenBank/DDBJ databases">
        <title>Lineage-specific infection strategies underlie the spectrum of fungal disease in amphibians.</title>
        <authorList>
            <person name="Cuomo C.A."/>
            <person name="Farrer R.A."/>
            <person name="James T."/>
            <person name="Longcore J."/>
            <person name="Birren B."/>
        </authorList>
    </citation>
    <scope>NUCLEOTIDE SEQUENCE [LARGE SCALE GENOMIC DNA]</scope>
    <source>
        <strain evidence="2 3">JEL423</strain>
    </source>
</reference>
<feature type="compositionally biased region" description="Polar residues" evidence="1">
    <location>
        <begin position="181"/>
        <end position="199"/>
    </location>
</feature>
<proteinExistence type="predicted"/>
<feature type="compositionally biased region" description="Polar residues" evidence="1">
    <location>
        <begin position="23"/>
        <end position="33"/>
    </location>
</feature>
<sequence length="469" mass="49851">MVPTLTDSGRTMTMTMGPAASHSADNSNTAATLSQPQTLIASVNTLTPSMHQPSSSHTHINAIMEGSTTPYSTVNIVTGSTDVLASLGKQGRATNASLLIHEKDKGAKLLVHESTSLSNKSANASDAHLASISIHTETAATRSAVNGATVSSSNLPISTAVDISQSATRADTCIPFRQDSPPATGTRASPTTDDATESFSSLQAQPFIPSHSTCSSSAAALMQSPALSPSTRPTSPSNACDDSSTTQLGLETQIQSGTSDQRHGSTSYLLSSQLNGSHHILKKPCQEQLMDESLDRQQVVISSVSCTTLDKPASYSQDRLDLTTESSLTRKNSPVVPTPVHRIRPNDNIPHVSTNSKSCTASLDLIHDSKVYSKNPSFTSGVYCNTDSNEMIMEASAHEVEKKSTNSRPPDLLEDGALSIESRIRDCAAQSVEVSIDEPEDKVKIEDIDKSMEKDAEEEPILQEQGKYH</sequence>
<organism evidence="2 3">
    <name type="scientific">Batrachochytrium dendrobatidis (strain JEL423)</name>
    <dbReference type="NCBI Taxonomy" id="403673"/>
    <lineage>
        <taxon>Eukaryota</taxon>
        <taxon>Fungi</taxon>
        <taxon>Fungi incertae sedis</taxon>
        <taxon>Chytridiomycota</taxon>
        <taxon>Chytridiomycota incertae sedis</taxon>
        <taxon>Chytridiomycetes</taxon>
        <taxon>Rhizophydiales</taxon>
        <taxon>Rhizophydiales incertae sedis</taxon>
        <taxon>Batrachochytrium</taxon>
    </lineage>
</organism>
<accession>A0A177WHC7</accession>
<feature type="compositionally biased region" description="Basic and acidic residues" evidence="1">
    <location>
        <begin position="441"/>
        <end position="454"/>
    </location>
</feature>
<feature type="region of interest" description="Disordered" evidence="1">
    <location>
        <begin position="172"/>
        <end position="199"/>
    </location>
</feature>
<dbReference type="AlphaFoldDB" id="A0A177WHC7"/>
<reference evidence="2 3" key="1">
    <citation type="submission" date="2006-10" db="EMBL/GenBank/DDBJ databases">
        <title>The Genome Sequence of Batrachochytrium dendrobatidis JEL423.</title>
        <authorList>
            <consortium name="The Broad Institute Genome Sequencing Platform"/>
            <person name="Birren B."/>
            <person name="Lander E."/>
            <person name="Galagan J."/>
            <person name="Cuomo C."/>
            <person name="Devon K."/>
            <person name="Jaffe D."/>
            <person name="Butler J."/>
            <person name="Alvarez P."/>
            <person name="Gnerre S."/>
            <person name="Grabherr M."/>
            <person name="Kleber M."/>
            <person name="Mauceli E."/>
            <person name="Brockman W."/>
            <person name="Young S."/>
            <person name="LaButti K."/>
            <person name="Sykes S."/>
            <person name="DeCaprio D."/>
            <person name="Crawford M."/>
            <person name="Koehrsen M."/>
            <person name="Engels R."/>
            <person name="Montgomery P."/>
            <person name="Pearson M."/>
            <person name="Howarth C."/>
            <person name="Larson L."/>
            <person name="White J."/>
            <person name="O'Leary S."/>
            <person name="Kodira C."/>
            <person name="Zeng Q."/>
            <person name="Yandava C."/>
            <person name="Alvarado L."/>
            <person name="Longcore J."/>
            <person name="James T."/>
        </authorList>
    </citation>
    <scope>NUCLEOTIDE SEQUENCE [LARGE SCALE GENOMIC DNA]</scope>
    <source>
        <strain evidence="2 3">JEL423</strain>
    </source>
</reference>
<evidence type="ECO:0000313" key="2">
    <source>
        <dbReference type="EMBL" id="OAJ39135.1"/>
    </source>
</evidence>
<gene>
    <name evidence="2" type="ORF">BDEG_23007</name>
</gene>
<feature type="region of interest" description="Disordered" evidence="1">
    <location>
        <begin position="432"/>
        <end position="469"/>
    </location>
</feature>
<evidence type="ECO:0000313" key="3">
    <source>
        <dbReference type="Proteomes" id="UP000077115"/>
    </source>
</evidence>
<feature type="compositionally biased region" description="Polar residues" evidence="1">
    <location>
        <begin position="1"/>
        <end position="14"/>
    </location>
</feature>
<name>A0A177WHC7_BATDL</name>